<dbReference type="VEuPathDB" id="TrichDB:TVAG_364610"/>
<dbReference type="EMBL" id="DS113333">
    <property type="protein sequence ID" value="EAY10736.1"/>
    <property type="molecule type" value="Genomic_DNA"/>
</dbReference>
<proteinExistence type="predicted"/>
<name>A2E9H2_TRIV3</name>
<evidence type="ECO:0000313" key="1">
    <source>
        <dbReference type="EMBL" id="EAY10736.1"/>
    </source>
</evidence>
<dbReference type="Proteomes" id="UP000001542">
    <property type="component" value="Unassembled WGS sequence"/>
</dbReference>
<dbReference type="KEGG" id="tva:4768671"/>
<dbReference type="InParanoid" id="A2E9H2"/>
<keyword evidence="2" id="KW-1185">Reference proteome</keyword>
<organism evidence="1 2">
    <name type="scientific">Trichomonas vaginalis (strain ATCC PRA-98 / G3)</name>
    <dbReference type="NCBI Taxonomy" id="412133"/>
    <lineage>
        <taxon>Eukaryota</taxon>
        <taxon>Metamonada</taxon>
        <taxon>Parabasalia</taxon>
        <taxon>Trichomonadida</taxon>
        <taxon>Trichomonadidae</taxon>
        <taxon>Trichomonas</taxon>
    </lineage>
</organism>
<reference evidence="1" key="1">
    <citation type="submission" date="2006-10" db="EMBL/GenBank/DDBJ databases">
        <authorList>
            <person name="Amadeo P."/>
            <person name="Zhao Q."/>
            <person name="Wortman J."/>
            <person name="Fraser-Liggett C."/>
            <person name="Carlton J."/>
        </authorList>
    </citation>
    <scope>NUCLEOTIDE SEQUENCE</scope>
    <source>
        <strain evidence="1">G3</strain>
    </source>
</reference>
<dbReference type="RefSeq" id="XP_001322959.1">
    <property type="nucleotide sequence ID" value="XM_001322924.1"/>
</dbReference>
<sequence>MNASTTYPRIDYFVADSFRNFVESIRKKSKADDNMDLAKSTDHLQFQVKLIQGLLATEDAIKEFVARNKEIALITPPIDYDIEETWNPEFVAKILPPTTQNPKKSDIIDIIQLYLLCQQPEKSSRIIQLITLVYPDIKNSKLGLYLNIGALYNPDLPYDQFQTIFTLCKFYIDELYQSLKTNNEFPVLVITSSIMTFLANSAFKRKPEEGSMFLSDIVKLSCLNPLLFNFLNFDMSKIVNENDLPPFSLLAYSYSGFDITFLGNYRRIFLDTFDLLLLLYVYMNTQDLDTMFAEAYALYNKVTSCGTWQDAFAILFRHFLKSSEFMYHFQYGTRYYTLNQNVAGLRQLADTMIVCGLYLSGSLATIECINENRKEIFTIVDTMIKTYMDSSFRRLCYKFLNSLVGNIDKNQSLVEAAYTLCIRFNNNLIDRWVPTVLSKFSRILWDASAVEPFFEFSMSIMQFWDHSFIMTTACLDILSLSCQFERYCNYMSYHSHKIWMRNIRLAALDCINLKTALIYFRSPTSFMPRTFIGFLTYFTDYLTKFPDRSTALINSDSKLIIDIVGKAMKSELPIIPVLMARLLDKSINTNIVSKQGEIFEYIKSLRKQKKYRDLCKLCATFASAPLFMAKCENLVSNLITFLIDLVENDNNMPGYYRYSRALIYTARFLIISKDLYRKKLIKYIVGASTSINSKFAIEAIGSIVCKNIDVPLSVAEKIPPGNERKAIRKIIKCGKNDKQNEGLIAALKANFNFNWSDISSSQNWVSEMSCHAIV</sequence>
<reference evidence="1" key="2">
    <citation type="journal article" date="2007" name="Science">
        <title>Draft genome sequence of the sexually transmitted pathogen Trichomonas vaginalis.</title>
        <authorList>
            <person name="Carlton J.M."/>
            <person name="Hirt R.P."/>
            <person name="Silva J.C."/>
            <person name="Delcher A.L."/>
            <person name="Schatz M."/>
            <person name="Zhao Q."/>
            <person name="Wortman J.R."/>
            <person name="Bidwell S.L."/>
            <person name="Alsmark U.C.M."/>
            <person name="Besteiro S."/>
            <person name="Sicheritz-Ponten T."/>
            <person name="Noel C.J."/>
            <person name="Dacks J.B."/>
            <person name="Foster P.G."/>
            <person name="Simillion C."/>
            <person name="Van de Peer Y."/>
            <person name="Miranda-Saavedra D."/>
            <person name="Barton G.J."/>
            <person name="Westrop G.D."/>
            <person name="Mueller S."/>
            <person name="Dessi D."/>
            <person name="Fiori P.L."/>
            <person name="Ren Q."/>
            <person name="Paulsen I."/>
            <person name="Zhang H."/>
            <person name="Bastida-Corcuera F.D."/>
            <person name="Simoes-Barbosa A."/>
            <person name="Brown M.T."/>
            <person name="Hayes R.D."/>
            <person name="Mukherjee M."/>
            <person name="Okumura C.Y."/>
            <person name="Schneider R."/>
            <person name="Smith A.J."/>
            <person name="Vanacova S."/>
            <person name="Villalvazo M."/>
            <person name="Haas B.J."/>
            <person name="Pertea M."/>
            <person name="Feldblyum T.V."/>
            <person name="Utterback T.R."/>
            <person name="Shu C.L."/>
            <person name="Osoegawa K."/>
            <person name="de Jong P.J."/>
            <person name="Hrdy I."/>
            <person name="Horvathova L."/>
            <person name="Zubacova Z."/>
            <person name="Dolezal P."/>
            <person name="Malik S.B."/>
            <person name="Logsdon J.M. Jr."/>
            <person name="Henze K."/>
            <person name="Gupta A."/>
            <person name="Wang C.C."/>
            <person name="Dunne R.L."/>
            <person name="Upcroft J.A."/>
            <person name="Upcroft P."/>
            <person name="White O."/>
            <person name="Salzberg S.L."/>
            <person name="Tang P."/>
            <person name="Chiu C.-H."/>
            <person name="Lee Y.-S."/>
            <person name="Embley T.M."/>
            <person name="Coombs G.H."/>
            <person name="Mottram J.C."/>
            <person name="Tachezy J."/>
            <person name="Fraser-Liggett C.M."/>
            <person name="Johnson P.J."/>
        </authorList>
    </citation>
    <scope>NUCLEOTIDE SEQUENCE [LARGE SCALE GENOMIC DNA]</scope>
    <source>
        <strain evidence="1">G3</strain>
    </source>
</reference>
<gene>
    <name evidence="1" type="ORF">TVAG_364610</name>
</gene>
<protein>
    <submittedName>
        <fullName evidence="1">Uncharacterized protein</fullName>
    </submittedName>
</protein>
<accession>A2E9H2</accession>
<dbReference type="VEuPathDB" id="TrichDB:TVAGG3_0001140"/>
<evidence type="ECO:0000313" key="2">
    <source>
        <dbReference type="Proteomes" id="UP000001542"/>
    </source>
</evidence>
<dbReference type="AlphaFoldDB" id="A2E9H2"/>